<protein>
    <submittedName>
        <fullName evidence="6">CLUMA_CG019120, isoform A</fullName>
    </submittedName>
</protein>
<dbReference type="CDD" id="cd08521">
    <property type="entry name" value="C2A_SLP"/>
    <property type="match status" value="1"/>
</dbReference>
<dbReference type="OrthoDB" id="195679at2759"/>
<dbReference type="GO" id="GO:0070382">
    <property type="term" value="C:exocytic vesicle"/>
    <property type="evidence" value="ECO:0007669"/>
    <property type="project" value="TreeGrafter"/>
</dbReference>
<dbReference type="CDD" id="cd04020">
    <property type="entry name" value="C2B_SLP_1-2-3-4"/>
    <property type="match status" value="1"/>
</dbReference>
<evidence type="ECO:0000313" key="6">
    <source>
        <dbReference type="EMBL" id="CRL05892.1"/>
    </source>
</evidence>
<dbReference type="FunFam" id="2.60.40.150:FF:000006">
    <property type="entry name" value="Synaptotagmin-like 5, isoform CRA_a"/>
    <property type="match status" value="1"/>
</dbReference>
<feature type="region of interest" description="Disordered" evidence="4">
    <location>
        <begin position="464"/>
        <end position="484"/>
    </location>
</feature>
<feature type="region of interest" description="Disordered" evidence="4">
    <location>
        <begin position="203"/>
        <end position="245"/>
    </location>
</feature>
<evidence type="ECO:0000313" key="7">
    <source>
        <dbReference type="Proteomes" id="UP000183832"/>
    </source>
</evidence>
<dbReference type="AlphaFoldDB" id="A0A1J1J286"/>
<organism evidence="6 7">
    <name type="scientific">Clunio marinus</name>
    <dbReference type="NCBI Taxonomy" id="568069"/>
    <lineage>
        <taxon>Eukaryota</taxon>
        <taxon>Metazoa</taxon>
        <taxon>Ecdysozoa</taxon>
        <taxon>Arthropoda</taxon>
        <taxon>Hexapoda</taxon>
        <taxon>Insecta</taxon>
        <taxon>Pterygota</taxon>
        <taxon>Neoptera</taxon>
        <taxon>Endopterygota</taxon>
        <taxon>Diptera</taxon>
        <taxon>Nematocera</taxon>
        <taxon>Chironomoidea</taxon>
        <taxon>Chironomidae</taxon>
        <taxon>Clunio</taxon>
    </lineage>
</organism>
<dbReference type="PANTHER" id="PTHR45716:SF2">
    <property type="entry name" value="BITESIZE, ISOFORM I"/>
    <property type="match status" value="1"/>
</dbReference>
<name>A0A1J1J286_9DIPT</name>
<dbReference type="InterPro" id="IPR000008">
    <property type="entry name" value="C2_dom"/>
</dbReference>
<proteinExistence type="predicted"/>
<reference evidence="6 7" key="1">
    <citation type="submission" date="2015-04" db="EMBL/GenBank/DDBJ databases">
        <authorList>
            <person name="Syromyatnikov M.Y."/>
            <person name="Popov V.N."/>
        </authorList>
    </citation>
    <scope>NUCLEOTIDE SEQUENCE [LARGE SCALE GENOMIC DNA]</scope>
</reference>
<sequence>MKKRMAKLISYKRKDENRYRTFNNVSFAVSNDNLAFKTMSTAKKSQTAVYPAVHKKRRETVNNKKPLKRKKWISWTCCYDRKWIKRIFCYPCLCCFHATCLRRKNGNLNNEDDIDKAVEEYKQQQNIAIIDHDSQKSTLKSENGASCFWSWDESWKSNSDKFLESLELDCVGTDKSLKRKLRQSNLKVRMTAFDKFYGEETHLSDNANSPVMGNRPGLATSTLSPNSSSHPHTPSSTSADPWPAQSDEDIDRLVAMHQNRHNSLSSLGLRSDSMASVYSGAGEGRYGTVQVKGMVEFGMQYNYKQCALEIHVKQCKELAAVDTKRNRSDPYVKVYLLPDKTKSGKRKTKVKKHTLNPVFDEVLRFYMSLSSLESRTLWLTVWHSDMFGRNDFLGEVMISLQNKVFDNPQPQWYQLEERSEPFEDVATYRGDMIVGLKFIPGSESSGSSHSHGLSLRKFSIKSNSSSNSANNGSPGGPSSCSKTTKGSLHILVKEAKHLSPVKANGNCDAFCKSYLLPDKNRSTKQKTHVAKRTTSPQWNYTFIYEDVTLAELSERALELTIWDHDRLASNEFLGGVRFSLGTGKHYGRVAEWNDGNGKEITLWQSMINRPNFWVEGCLSLRSTLENRLGS</sequence>
<comment type="subcellular location">
    <subcellularLocation>
        <location evidence="1">Membrane</location>
    </subcellularLocation>
</comment>
<gene>
    <name evidence="6" type="ORF">CLUMA_CG019120</name>
</gene>
<feature type="compositionally biased region" description="Low complexity" evidence="4">
    <location>
        <begin position="220"/>
        <end position="238"/>
    </location>
</feature>
<dbReference type="InterPro" id="IPR001565">
    <property type="entry name" value="Synaptotagmin"/>
</dbReference>
<dbReference type="PRINTS" id="PR00399">
    <property type="entry name" value="SYNAPTOTAGMN"/>
</dbReference>
<keyword evidence="2" id="KW-0677">Repeat</keyword>
<accession>A0A1J1J286</accession>
<dbReference type="InterPro" id="IPR043567">
    <property type="entry name" value="SYTL1-5_C2B"/>
</dbReference>
<feature type="compositionally biased region" description="Low complexity" evidence="4">
    <location>
        <begin position="464"/>
        <end position="481"/>
    </location>
</feature>
<feature type="domain" description="C2" evidence="5">
    <location>
        <begin position="291"/>
        <end position="413"/>
    </location>
</feature>
<feature type="domain" description="C2" evidence="5">
    <location>
        <begin position="469"/>
        <end position="593"/>
    </location>
</feature>
<dbReference type="STRING" id="568069.A0A1J1J286"/>
<evidence type="ECO:0000256" key="4">
    <source>
        <dbReference type="SAM" id="MobiDB-lite"/>
    </source>
</evidence>
<dbReference type="Gene3D" id="2.60.40.150">
    <property type="entry name" value="C2 domain"/>
    <property type="match status" value="2"/>
</dbReference>
<dbReference type="SMART" id="SM00239">
    <property type="entry name" value="C2"/>
    <property type="match status" value="2"/>
</dbReference>
<dbReference type="GO" id="GO:0042043">
    <property type="term" value="F:neurexin family protein binding"/>
    <property type="evidence" value="ECO:0007669"/>
    <property type="project" value="TreeGrafter"/>
</dbReference>
<dbReference type="PROSITE" id="PS50004">
    <property type="entry name" value="C2"/>
    <property type="match status" value="2"/>
</dbReference>
<dbReference type="Proteomes" id="UP000183832">
    <property type="component" value="Unassembled WGS sequence"/>
</dbReference>
<dbReference type="GO" id="GO:0005886">
    <property type="term" value="C:plasma membrane"/>
    <property type="evidence" value="ECO:0007669"/>
    <property type="project" value="TreeGrafter"/>
</dbReference>
<dbReference type="InterPro" id="IPR035892">
    <property type="entry name" value="C2_domain_sf"/>
</dbReference>
<keyword evidence="3" id="KW-0472">Membrane</keyword>
<keyword evidence="7" id="KW-1185">Reference proteome</keyword>
<dbReference type="Pfam" id="PF00168">
    <property type="entry name" value="C2"/>
    <property type="match status" value="2"/>
</dbReference>
<dbReference type="EMBL" id="CVRI01000066">
    <property type="protein sequence ID" value="CRL05892.1"/>
    <property type="molecule type" value="Genomic_DNA"/>
</dbReference>
<dbReference type="SUPFAM" id="SSF49562">
    <property type="entry name" value="C2 domain (Calcium/lipid-binding domain, CaLB)"/>
    <property type="match status" value="2"/>
</dbReference>
<dbReference type="GO" id="GO:0006887">
    <property type="term" value="P:exocytosis"/>
    <property type="evidence" value="ECO:0007669"/>
    <property type="project" value="TreeGrafter"/>
</dbReference>
<evidence type="ECO:0000256" key="3">
    <source>
        <dbReference type="ARBA" id="ARBA00023136"/>
    </source>
</evidence>
<evidence type="ECO:0000256" key="1">
    <source>
        <dbReference type="ARBA" id="ARBA00004370"/>
    </source>
</evidence>
<dbReference type="PANTHER" id="PTHR45716">
    <property type="entry name" value="BITESIZE, ISOFORM I"/>
    <property type="match status" value="1"/>
</dbReference>
<evidence type="ECO:0000259" key="5">
    <source>
        <dbReference type="PROSITE" id="PS50004"/>
    </source>
</evidence>
<evidence type="ECO:0000256" key="2">
    <source>
        <dbReference type="ARBA" id="ARBA00022737"/>
    </source>
</evidence>